<feature type="domain" description="F-box" evidence="2">
    <location>
        <begin position="78"/>
        <end position="125"/>
    </location>
</feature>
<sequence>MSTWASRLSSNKSVYSTSAAENHESPAPRNSSIMPYTVSQTTAVSSEGAGADVGAGAGSSAILREEFRAIAEMYNEQNVCLLRLPPDCWDMTTKYLSYMDVVALGQACRSLWAVLHKLESVWLRQLSYFYHDVRSLRGGKLLCTAPLFPELPYSHGMNRQGSRGTLTGLATGQEWSRKASRQSHISAYERFFQERRVYVLDSHREWHFQELADVADKPTGMFTVALHDGHVEAVATAVSPPPPLLPSPTSTSASITTSPIFESTVGGMHEWLSPAPLPPASFAASPTPTPPHHRTTSTQINGTSAGSSPALAPVAAPPTPPLLPRVGEPIINDHNPLLRLRVYTIEPVRAERSRDNGAAEVAAEASKSDDENHRSGASPASNIAATLAGMTEEQVIEYVMRLSLEETQQAAAQPSPAPPAGETPSNVNPAAADMPESVKQQQRELYQHRHYRGANPAASLPLSELLAVLDAFTNNAHDQLQYYRVRDCTKEEDPAFLQRLSETLRSAKHRRLHLGNHHRAVRNNGQTTRNRAGRSAGASLADGSSVSLSASTAAGTATPPQQPPPMNRMLRGFHGDLLEITEREAQLVAGTLLGMPRVINEFVAFRCYDPALLYRRLHPSNTAIDRTDTQGTPREALKATPPLKDRFVLSDAMSPIDRQTTEAGSSGVTHQLTETPAAHVVATTRTPPLKPLPFFTRFFLAPELCHDGYVALFVVDVVRALVIVEKEVVTTDNPDWASPLIARGGRVVVHGQGYNAQVYIRDEYNYVPLNPTRRQRGSDSSG</sequence>
<dbReference type="SUPFAM" id="SSF81383">
    <property type="entry name" value="F-box domain"/>
    <property type="match status" value="1"/>
</dbReference>
<organism evidence="3 4">
    <name type="scientific">Leishmania braziliensis MHOM/BR/75/M2904</name>
    <dbReference type="NCBI Taxonomy" id="420245"/>
    <lineage>
        <taxon>Eukaryota</taxon>
        <taxon>Discoba</taxon>
        <taxon>Euglenozoa</taxon>
        <taxon>Kinetoplastea</taxon>
        <taxon>Metakinetoplastina</taxon>
        <taxon>Trypanosomatida</taxon>
        <taxon>Trypanosomatidae</taxon>
        <taxon>Leishmaniinae</taxon>
        <taxon>Leishmania</taxon>
        <taxon>Leishmania braziliensis species complex</taxon>
    </lineage>
</organism>
<dbReference type="PANTHER" id="PTHR48125">
    <property type="entry name" value="LP07818P1"/>
    <property type="match status" value="1"/>
</dbReference>
<feature type="region of interest" description="Disordered" evidence="1">
    <location>
        <begin position="407"/>
        <end position="444"/>
    </location>
</feature>
<dbReference type="Proteomes" id="UP000319462">
    <property type="component" value="Chromosome 33"/>
</dbReference>
<reference evidence="3 4" key="1">
    <citation type="submission" date="2018-09" db="EMBL/GenBank/DDBJ databases">
        <authorList>
            <person name="Peiro R."/>
            <person name="Begona"/>
            <person name="Cbmso G."/>
            <person name="Lopez M."/>
            <person name="Gonzalez S."/>
        </authorList>
    </citation>
    <scope>NUCLEOTIDE SEQUENCE [LARGE SCALE GENOMIC DNA]</scope>
</reference>
<feature type="region of interest" description="Disordered" evidence="1">
    <location>
        <begin position="511"/>
        <end position="570"/>
    </location>
</feature>
<dbReference type="PROSITE" id="PS50181">
    <property type="entry name" value="FBOX"/>
    <property type="match status" value="1"/>
</dbReference>
<dbReference type="AlphaFoldDB" id="A0A3P3ZFM3"/>
<accession>A0A3P3ZFM3</accession>
<feature type="region of interest" description="Disordered" evidence="1">
    <location>
        <begin position="352"/>
        <end position="385"/>
    </location>
</feature>
<evidence type="ECO:0000259" key="2">
    <source>
        <dbReference type="PROSITE" id="PS50181"/>
    </source>
</evidence>
<dbReference type="InterPro" id="IPR036047">
    <property type="entry name" value="F-box-like_dom_sf"/>
</dbReference>
<proteinExistence type="predicted"/>
<protein>
    <submittedName>
        <fullName evidence="3">Hypothetical_protein</fullName>
    </submittedName>
</protein>
<feature type="compositionally biased region" description="Low complexity" evidence="1">
    <location>
        <begin position="533"/>
        <end position="557"/>
    </location>
</feature>
<evidence type="ECO:0000313" key="3">
    <source>
        <dbReference type="EMBL" id="SYZ69083.1"/>
    </source>
</evidence>
<gene>
    <name evidence="3" type="ORF">LBRM2904_33.1520</name>
</gene>
<evidence type="ECO:0000313" key="4">
    <source>
        <dbReference type="Proteomes" id="UP000319462"/>
    </source>
</evidence>
<evidence type="ECO:0000256" key="1">
    <source>
        <dbReference type="SAM" id="MobiDB-lite"/>
    </source>
</evidence>
<dbReference type="EMBL" id="LS997632">
    <property type="protein sequence ID" value="SYZ69083.1"/>
    <property type="molecule type" value="Genomic_DNA"/>
</dbReference>
<dbReference type="InterPro" id="IPR001810">
    <property type="entry name" value="F-box_dom"/>
</dbReference>
<feature type="compositionally biased region" description="Low complexity" evidence="1">
    <location>
        <begin position="304"/>
        <end position="314"/>
    </location>
</feature>
<dbReference type="PANTHER" id="PTHR48125:SF12">
    <property type="entry name" value="AT HOOK TRANSCRIPTION FACTOR FAMILY-RELATED"/>
    <property type="match status" value="1"/>
</dbReference>
<name>A0A3P3ZFM3_LEIBR</name>
<feature type="region of interest" description="Disordered" evidence="1">
    <location>
        <begin position="283"/>
        <end position="320"/>
    </location>
</feature>
<feature type="compositionally biased region" description="Basic residues" evidence="1">
    <location>
        <begin position="511"/>
        <end position="521"/>
    </location>
</feature>